<accession>A0A4C1XMT5</accession>
<protein>
    <submittedName>
        <fullName evidence="2">Uncharacterized protein</fullName>
    </submittedName>
</protein>
<feature type="region of interest" description="Disordered" evidence="1">
    <location>
        <begin position="106"/>
        <end position="125"/>
    </location>
</feature>
<name>A0A4C1XMT5_EUMVA</name>
<evidence type="ECO:0000313" key="3">
    <source>
        <dbReference type="Proteomes" id="UP000299102"/>
    </source>
</evidence>
<evidence type="ECO:0000256" key="1">
    <source>
        <dbReference type="SAM" id="MobiDB-lite"/>
    </source>
</evidence>
<dbReference type="AlphaFoldDB" id="A0A4C1XMT5"/>
<proteinExistence type="predicted"/>
<keyword evidence="3" id="KW-1185">Reference proteome</keyword>
<feature type="compositionally biased region" description="Polar residues" evidence="1">
    <location>
        <begin position="113"/>
        <end position="125"/>
    </location>
</feature>
<dbReference type="Proteomes" id="UP000299102">
    <property type="component" value="Unassembled WGS sequence"/>
</dbReference>
<sequence>MIRCCRCGTIHKDQLLYRLTDRQENRFLNYAPSYIAHEAFAAYKARNFTAVKLVTKASRWRKLGMRGRKKKGRGVPNPRIASFAGNSERQIFARCTVRPPLSRRRLNVSSSLDPNRTLRSPSPVH</sequence>
<organism evidence="2 3">
    <name type="scientific">Eumeta variegata</name>
    <name type="common">Bagworm moth</name>
    <name type="synonym">Eumeta japonica</name>
    <dbReference type="NCBI Taxonomy" id="151549"/>
    <lineage>
        <taxon>Eukaryota</taxon>
        <taxon>Metazoa</taxon>
        <taxon>Ecdysozoa</taxon>
        <taxon>Arthropoda</taxon>
        <taxon>Hexapoda</taxon>
        <taxon>Insecta</taxon>
        <taxon>Pterygota</taxon>
        <taxon>Neoptera</taxon>
        <taxon>Endopterygota</taxon>
        <taxon>Lepidoptera</taxon>
        <taxon>Glossata</taxon>
        <taxon>Ditrysia</taxon>
        <taxon>Tineoidea</taxon>
        <taxon>Psychidae</taxon>
        <taxon>Oiketicinae</taxon>
        <taxon>Eumeta</taxon>
    </lineage>
</organism>
<gene>
    <name evidence="2" type="ORF">EVAR_19902_1</name>
</gene>
<comment type="caution">
    <text evidence="2">The sequence shown here is derived from an EMBL/GenBank/DDBJ whole genome shotgun (WGS) entry which is preliminary data.</text>
</comment>
<reference evidence="2 3" key="1">
    <citation type="journal article" date="2019" name="Commun. Biol.">
        <title>The bagworm genome reveals a unique fibroin gene that provides high tensile strength.</title>
        <authorList>
            <person name="Kono N."/>
            <person name="Nakamura H."/>
            <person name="Ohtoshi R."/>
            <person name="Tomita M."/>
            <person name="Numata K."/>
            <person name="Arakawa K."/>
        </authorList>
    </citation>
    <scope>NUCLEOTIDE SEQUENCE [LARGE SCALE GENOMIC DNA]</scope>
</reference>
<dbReference type="EMBL" id="BGZK01000897">
    <property type="protein sequence ID" value="GBP64450.1"/>
    <property type="molecule type" value="Genomic_DNA"/>
</dbReference>
<evidence type="ECO:0000313" key="2">
    <source>
        <dbReference type="EMBL" id="GBP64450.1"/>
    </source>
</evidence>